<reference evidence="2 3" key="1">
    <citation type="submission" date="2018-05" db="EMBL/GenBank/DDBJ databases">
        <title>Genomic Encyclopedia of Type Strains, Phase IV (KMG-IV): sequencing the most valuable type-strain genomes for metagenomic binning, comparative biology and taxonomic classification.</title>
        <authorList>
            <person name="Goeker M."/>
        </authorList>
    </citation>
    <scope>NUCLEOTIDE SEQUENCE [LARGE SCALE GENOMIC DNA]</scope>
    <source>
        <strain evidence="2 3">DSM 26006</strain>
    </source>
</reference>
<accession>A0A317REB6</accession>
<dbReference type="Pfam" id="PF11174">
    <property type="entry name" value="DUF2970"/>
    <property type="match status" value="1"/>
</dbReference>
<comment type="caution">
    <text evidence="2">The sequence shown here is derived from an EMBL/GenBank/DDBJ whole genome shotgun (WGS) entry which is preliminary data.</text>
</comment>
<dbReference type="InterPro" id="IPR021344">
    <property type="entry name" value="DUF2970"/>
</dbReference>
<organism evidence="2 3">
    <name type="scientific">Melaminivora alkalimesophila</name>
    <dbReference type="NCBI Taxonomy" id="1165852"/>
    <lineage>
        <taxon>Bacteria</taxon>
        <taxon>Pseudomonadati</taxon>
        <taxon>Pseudomonadota</taxon>
        <taxon>Betaproteobacteria</taxon>
        <taxon>Burkholderiales</taxon>
        <taxon>Comamonadaceae</taxon>
        <taxon>Melaminivora</taxon>
    </lineage>
</organism>
<dbReference type="Proteomes" id="UP000246483">
    <property type="component" value="Unassembled WGS sequence"/>
</dbReference>
<sequence>MSGPEDDRHAPLPPRASLARSVRAVAWSLIGLRAGKEYRRDLQSIHPLHIVLVGLLALFGFVLLLIAVVKWVA</sequence>
<gene>
    <name evidence="2" type="ORF">DFR36_102222</name>
</gene>
<keyword evidence="3" id="KW-1185">Reference proteome</keyword>
<evidence type="ECO:0008006" key="4">
    <source>
        <dbReference type="Google" id="ProtNLM"/>
    </source>
</evidence>
<keyword evidence="1" id="KW-0472">Membrane</keyword>
<dbReference type="AlphaFoldDB" id="A0A317REB6"/>
<keyword evidence="1" id="KW-0812">Transmembrane</keyword>
<evidence type="ECO:0000313" key="3">
    <source>
        <dbReference type="Proteomes" id="UP000246483"/>
    </source>
</evidence>
<keyword evidence="1" id="KW-1133">Transmembrane helix</keyword>
<feature type="transmembrane region" description="Helical" evidence="1">
    <location>
        <begin position="48"/>
        <end position="72"/>
    </location>
</feature>
<dbReference type="EMBL" id="QGUB01000002">
    <property type="protein sequence ID" value="PWW47845.1"/>
    <property type="molecule type" value="Genomic_DNA"/>
</dbReference>
<name>A0A317REB6_9BURK</name>
<evidence type="ECO:0000256" key="1">
    <source>
        <dbReference type="SAM" id="Phobius"/>
    </source>
</evidence>
<dbReference type="RefSeq" id="WP_019374870.1">
    <property type="nucleotide sequence ID" value="NZ_ALEE01000660.1"/>
</dbReference>
<evidence type="ECO:0000313" key="2">
    <source>
        <dbReference type="EMBL" id="PWW47845.1"/>
    </source>
</evidence>
<protein>
    <recommendedName>
        <fullName evidence="4">DUF2970 family protein</fullName>
    </recommendedName>
</protein>
<proteinExistence type="predicted"/>